<sequence>MQHRHHDASDIVGRHEALDDSDFAVVASIDVETRETRHTTALQDMGDDDWLLEHLATRNAQTDDRGERLVEIFEQVERVIADIEFVGGEHRIGTSNGG</sequence>
<evidence type="ECO:0000313" key="1">
    <source>
        <dbReference type="EMBL" id="CAB4810382.1"/>
    </source>
</evidence>
<accession>A0A6J6YLW7</accession>
<protein>
    <submittedName>
        <fullName evidence="1">Unannotated protein</fullName>
    </submittedName>
</protein>
<name>A0A6J6YLW7_9ZZZZ</name>
<proteinExistence type="predicted"/>
<gene>
    <name evidence="1" type="ORF">UFOPK2992_01538</name>
</gene>
<dbReference type="EMBL" id="CAFAAI010000297">
    <property type="protein sequence ID" value="CAB4810382.1"/>
    <property type="molecule type" value="Genomic_DNA"/>
</dbReference>
<reference evidence="1" key="1">
    <citation type="submission" date="2020-05" db="EMBL/GenBank/DDBJ databases">
        <authorList>
            <person name="Chiriac C."/>
            <person name="Salcher M."/>
            <person name="Ghai R."/>
            <person name="Kavagutti S V."/>
        </authorList>
    </citation>
    <scope>NUCLEOTIDE SEQUENCE</scope>
</reference>
<organism evidence="1">
    <name type="scientific">freshwater metagenome</name>
    <dbReference type="NCBI Taxonomy" id="449393"/>
    <lineage>
        <taxon>unclassified sequences</taxon>
        <taxon>metagenomes</taxon>
        <taxon>ecological metagenomes</taxon>
    </lineage>
</organism>
<dbReference type="AlphaFoldDB" id="A0A6J6YLW7"/>